<evidence type="ECO:0000313" key="2">
    <source>
        <dbReference type="Proteomes" id="UP000013209"/>
    </source>
</evidence>
<reference evidence="1 2" key="1">
    <citation type="submission" date="2013-02" db="EMBL/GenBank/DDBJ databases">
        <title>The Genome Sequence of Acinetobacter sp. CIP 56.2.</title>
        <authorList>
            <consortium name="The Broad Institute Genome Sequencing Platform"/>
            <consortium name="The Broad Institute Genome Sequencing Center for Infectious Disease"/>
            <person name="Cerqueira G."/>
            <person name="Feldgarden M."/>
            <person name="Courvalin P."/>
            <person name="Perichon B."/>
            <person name="Grillot-Courvalin C."/>
            <person name="Clermont D."/>
            <person name="Rocha E."/>
            <person name="Yoon E.-J."/>
            <person name="Nemec A."/>
            <person name="Walker B."/>
            <person name="Young S.K."/>
            <person name="Zeng Q."/>
            <person name="Gargeya S."/>
            <person name="Fitzgerald M."/>
            <person name="Haas B."/>
            <person name="Abouelleil A."/>
            <person name="Alvarado L."/>
            <person name="Arachchi H.M."/>
            <person name="Berlin A.M."/>
            <person name="Chapman S.B."/>
            <person name="Dewar J."/>
            <person name="Goldberg J."/>
            <person name="Griggs A."/>
            <person name="Gujja S."/>
            <person name="Hansen M."/>
            <person name="Howarth C."/>
            <person name="Imamovic A."/>
            <person name="Larimer J."/>
            <person name="McCowan C."/>
            <person name="Murphy C."/>
            <person name="Neiman D."/>
            <person name="Pearson M."/>
            <person name="Priest M."/>
            <person name="Roberts A."/>
            <person name="Saif S."/>
            <person name="Shea T."/>
            <person name="Sisk P."/>
            <person name="Sykes S."/>
            <person name="Wortman J."/>
            <person name="Nusbaum C."/>
            <person name="Birren B."/>
        </authorList>
    </citation>
    <scope>NUCLEOTIDE SEQUENCE [LARGE SCALE GENOMIC DNA]</scope>
    <source>
        <strain evidence="1 2">CIP 56.2</strain>
    </source>
</reference>
<evidence type="ECO:0000313" key="1">
    <source>
        <dbReference type="EMBL" id="ENV07763.1"/>
    </source>
</evidence>
<name>N8XJZ6_9GAMM</name>
<protein>
    <submittedName>
        <fullName evidence="1">Uncharacterized protein</fullName>
    </submittedName>
</protein>
<organism evidence="1 2">
    <name type="scientific">Acinetobacter higginsii</name>
    <dbReference type="NCBI Taxonomy" id="70347"/>
    <lineage>
        <taxon>Bacteria</taxon>
        <taxon>Pseudomonadati</taxon>
        <taxon>Pseudomonadota</taxon>
        <taxon>Gammaproteobacteria</taxon>
        <taxon>Moraxellales</taxon>
        <taxon>Moraxellaceae</taxon>
        <taxon>Acinetobacter</taxon>
    </lineage>
</organism>
<dbReference type="HOGENOM" id="CLU_1406094_0_0_6"/>
<dbReference type="eggNOG" id="ENOG50334DT">
    <property type="taxonomic scope" value="Bacteria"/>
</dbReference>
<dbReference type="Proteomes" id="UP000013209">
    <property type="component" value="Unassembled WGS sequence"/>
</dbReference>
<proteinExistence type="predicted"/>
<comment type="caution">
    <text evidence="1">The sequence shown here is derived from an EMBL/GenBank/DDBJ whole genome shotgun (WGS) entry which is preliminary data.</text>
</comment>
<dbReference type="EMBL" id="APPH01000020">
    <property type="protein sequence ID" value="ENV07763.1"/>
    <property type="molecule type" value="Genomic_DNA"/>
</dbReference>
<sequence length="193" mass="22644">MMPDNTLSSSGYYAAFLVPDKVDPLIDFEWGGVDLLDSSQGLMVKVWKCFYEDNWIKITDDTIIHDLINIENVKSLSLAFDFNMHATVTYVVENDLLIRETFLYWFNTLIGQQVTTNYGAEYLYPQLSLDDHRLRQSANADIIFAYIKGGNLCYRQQRDRYNTERILYENLPEDAELKQIGMNTINRFQFVFW</sequence>
<accession>N8XJZ6</accession>
<dbReference type="STRING" id="1144672.F966_03620"/>
<dbReference type="AlphaFoldDB" id="N8XJZ6"/>
<dbReference type="RefSeq" id="WP_004807715.1">
    <property type="nucleotide sequence ID" value="NZ_KB849440.1"/>
</dbReference>
<dbReference type="PATRIC" id="fig|1144672.3.peg.3496"/>
<gene>
    <name evidence="1" type="ORF">F966_03620</name>
</gene>